<dbReference type="InParanoid" id="A0A061G4V6"/>
<name>A0A061G4V6_THECC</name>
<accession>A0A061G4V6</accession>
<feature type="region of interest" description="Disordered" evidence="1">
    <location>
        <begin position="103"/>
        <end position="127"/>
    </location>
</feature>
<feature type="compositionally biased region" description="Polar residues" evidence="1">
    <location>
        <begin position="113"/>
        <end position="127"/>
    </location>
</feature>
<sequence length="127" mass="14603">MLIKESCYCNFHNEINLLCWNQNVCLPAHCRYPNPSSWLQSLQALPSQYNQLSQSPPRPPWRTLAPSHPHPFVRPLPLQTLPSLEPRTCMHCHQTLSSTASSQHTTRFLPGKQRSSGWRRSCNAQGW</sequence>
<dbReference type="Proteomes" id="UP000026915">
    <property type="component" value="Chromosome 3"/>
</dbReference>
<gene>
    <name evidence="2" type="ORF">TCM_014261</name>
</gene>
<dbReference type="AlphaFoldDB" id="A0A061G4V6"/>
<evidence type="ECO:0000256" key="1">
    <source>
        <dbReference type="SAM" id="MobiDB-lite"/>
    </source>
</evidence>
<proteinExistence type="predicted"/>
<evidence type="ECO:0000313" key="2">
    <source>
        <dbReference type="EMBL" id="EOY22069.1"/>
    </source>
</evidence>
<keyword evidence="3" id="KW-1185">Reference proteome</keyword>
<reference evidence="2 3" key="1">
    <citation type="journal article" date="2013" name="Genome Biol.">
        <title>The genome sequence of the most widely cultivated cacao type and its use to identify candidate genes regulating pod color.</title>
        <authorList>
            <person name="Motamayor J.C."/>
            <person name="Mockaitis K."/>
            <person name="Schmutz J."/>
            <person name="Haiminen N."/>
            <person name="Iii D.L."/>
            <person name="Cornejo O."/>
            <person name="Findley S.D."/>
            <person name="Zheng P."/>
            <person name="Utro F."/>
            <person name="Royaert S."/>
            <person name="Saski C."/>
            <person name="Jenkins J."/>
            <person name="Podicheti R."/>
            <person name="Zhao M."/>
            <person name="Scheffler B.E."/>
            <person name="Stack J.C."/>
            <person name="Feltus F.A."/>
            <person name="Mustiga G.M."/>
            <person name="Amores F."/>
            <person name="Phillips W."/>
            <person name="Marelli J.P."/>
            <person name="May G.D."/>
            <person name="Shapiro H."/>
            <person name="Ma J."/>
            <person name="Bustamante C.D."/>
            <person name="Schnell R.J."/>
            <person name="Main D."/>
            <person name="Gilbert D."/>
            <person name="Parida L."/>
            <person name="Kuhn D.N."/>
        </authorList>
    </citation>
    <scope>NUCLEOTIDE SEQUENCE [LARGE SCALE GENOMIC DNA]</scope>
    <source>
        <strain evidence="3">cv. Matina 1-6</strain>
    </source>
</reference>
<dbReference type="Gramene" id="EOY22069">
    <property type="protein sequence ID" value="EOY22069"/>
    <property type="gene ID" value="TCM_014261"/>
</dbReference>
<protein>
    <submittedName>
        <fullName evidence="2">Uncharacterized protein</fullName>
    </submittedName>
</protein>
<evidence type="ECO:0000313" key="3">
    <source>
        <dbReference type="Proteomes" id="UP000026915"/>
    </source>
</evidence>
<dbReference type="EMBL" id="CM001881">
    <property type="protein sequence ID" value="EOY22069.1"/>
    <property type="molecule type" value="Genomic_DNA"/>
</dbReference>
<organism evidence="2 3">
    <name type="scientific">Theobroma cacao</name>
    <name type="common">Cacao</name>
    <name type="synonym">Cocoa</name>
    <dbReference type="NCBI Taxonomy" id="3641"/>
    <lineage>
        <taxon>Eukaryota</taxon>
        <taxon>Viridiplantae</taxon>
        <taxon>Streptophyta</taxon>
        <taxon>Embryophyta</taxon>
        <taxon>Tracheophyta</taxon>
        <taxon>Spermatophyta</taxon>
        <taxon>Magnoliopsida</taxon>
        <taxon>eudicotyledons</taxon>
        <taxon>Gunneridae</taxon>
        <taxon>Pentapetalae</taxon>
        <taxon>rosids</taxon>
        <taxon>malvids</taxon>
        <taxon>Malvales</taxon>
        <taxon>Malvaceae</taxon>
        <taxon>Byttnerioideae</taxon>
        <taxon>Theobroma</taxon>
    </lineage>
</organism>
<dbReference type="HOGENOM" id="CLU_1974553_0_0_1"/>